<reference evidence="3" key="1">
    <citation type="journal article" date="2019" name="Int. J. Syst. Evol. Microbiol.">
        <title>The Global Catalogue of Microorganisms (GCM) 10K type strain sequencing project: providing services to taxonomists for standard genome sequencing and annotation.</title>
        <authorList>
            <consortium name="The Broad Institute Genomics Platform"/>
            <consortium name="The Broad Institute Genome Sequencing Center for Infectious Disease"/>
            <person name="Wu L."/>
            <person name="Ma J."/>
        </authorList>
    </citation>
    <scope>NUCLEOTIDE SEQUENCE [LARGE SCALE GENOMIC DNA]</scope>
    <source>
        <strain evidence="3">CCUG 61484</strain>
    </source>
</reference>
<sequence length="206" mass="23637">MAANYDNLAFFYDRLSRLVFSNALVNAQVYLLSHIRTGNRILIAGGGTGWILEEISKQHPSGLQITYVEISANMMALSKKRNVGNNQVTFINKPIEKAYPLHDFDVVITPFLFDNFTDKQLPDVFMPIHHALKTGGVWLYTDFQLTGKWWQYLTLKSMLLFFKMLCGVQSWRLPDVGSLFDKQGYHTINQRSFFGDFITSKALVKQ</sequence>
<accession>A0ABW3APE2</accession>
<evidence type="ECO:0000313" key="3">
    <source>
        <dbReference type="Proteomes" id="UP001597010"/>
    </source>
</evidence>
<evidence type="ECO:0000313" key="2">
    <source>
        <dbReference type="EMBL" id="MFD0792645.1"/>
    </source>
</evidence>
<protein>
    <submittedName>
        <fullName evidence="2">Class I SAM-dependent methyltransferase</fullName>
        <ecNumber evidence="2">2.1.1.-</ecNumber>
    </submittedName>
</protein>
<dbReference type="InterPro" id="IPR029063">
    <property type="entry name" value="SAM-dependent_MTases_sf"/>
</dbReference>
<dbReference type="RefSeq" id="WP_377111302.1">
    <property type="nucleotide sequence ID" value="NZ_JBHTHZ010000002.1"/>
</dbReference>
<dbReference type="EMBL" id="JBHTHZ010000002">
    <property type="protein sequence ID" value="MFD0792645.1"/>
    <property type="molecule type" value="Genomic_DNA"/>
</dbReference>
<proteinExistence type="predicted"/>
<dbReference type="GO" id="GO:0032259">
    <property type="term" value="P:methylation"/>
    <property type="evidence" value="ECO:0007669"/>
    <property type="project" value="UniProtKB-KW"/>
</dbReference>
<keyword evidence="3" id="KW-1185">Reference proteome</keyword>
<keyword evidence="2" id="KW-0489">Methyltransferase</keyword>
<gene>
    <name evidence="2" type="ORF">ACFQZX_03390</name>
</gene>
<dbReference type="Pfam" id="PF13649">
    <property type="entry name" value="Methyltransf_25"/>
    <property type="match status" value="1"/>
</dbReference>
<evidence type="ECO:0000259" key="1">
    <source>
        <dbReference type="Pfam" id="PF13649"/>
    </source>
</evidence>
<dbReference type="Proteomes" id="UP001597010">
    <property type="component" value="Unassembled WGS sequence"/>
</dbReference>
<dbReference type="InterPro" id="IPR041698">
    <property type="entry name" value="Methyltransf_25"/>
</dbReference>
<dbReference type="SUPFAM" id="SSF53335">
    <property type="entry name" value="S-adenosyl-L-methionine-dependent methyltransferases"/>
    <property type="match status" value="1"/>
</dbReference>
<comment type="caution">
    <text evidence="2">The sequence shown here is derived from an EMBL/GenBank/DDBJ whole genome shotgun (WGS) entry which is preliminary data.</text>
</comment>
<keyword evidence="2" id="KW-0808">Transferase</keyword>
<dbReference type="GO" id="GO:0008168">
    <property type="term" value="F:methyltransferase activity"/>
    <property type="evidence" value="ECO:0007669"/>
    <property type="project" value="UniProtKB-KW"/>
</dbReference>
<feature type="domain" description="Methyltransferase" evidence="1">
    <location>
        <begin position="41"/>
        <end position="136"/>
    </location>
</feature>
<name>A0ABW3APE2_9SPHI</name>
<dbReference type="CDD" id="cd02440">
    <property type="entry name" value="AdoMet_MTases"/>
    <property type="match status" value="1"/>
</dbReference>
<organism evidence="2 3">
    <name type="scientific">Mucilaginibacter litoreus</name>
    <dbReference type="NCBI Taxonomy" id="1048221"/>
    <lineage>
        <taxon>Bacteria</taxon>
        <taxon>Pseudomonadati</taxon>
        <taxon>Bacteroidota</taxon>
        <taxon>Sphingobacteriia</taxon>
        <taxon>Sphingobacteriales</taxon>
        <taxon>Sphingobacteriaceae</taxon>
        <taxon>Mucilaginibacter</taxon>
    </lineage>
</organism>
<dbReference type="EC" id="2.1.1.-" evidence="2"/>
<dbReference type="Gene3D" id="3.40.50.150">
    <property type="entry name" value="Vaccinia Virus protein VP39"/>
    <property type="match status" value="1"/>
</dbReference>